<feature type="region of interest" description="Disordered" evidence="1">
    <location>
        <begin position="1"/>
        <end position="77"/>
    </location>
</feature>
<evidence type="ECO:0000313" key="5">
    <source>
        <dbReference type="Proteomes" id="UP000198531"/>
    </source>
</evidence>
<feature type="compositionally biased region" description="Polar residues" evidence="1">
    <location>
        <begin position="38"/>
        <end position="49"/>
    </location>
</feature>
<keyword evidence="2" id="KW-1133">Transmembrane helix</keyword>
<sequence>MDTRDDGVEERRGVGDDQSAGSANGQSADAANGRSAEPATTETSGTAPSETDDDATLGAQFGDDGRRLGPLEPGSPTVENALFVVLGAVATVLLFVTAL</sequence>
<dbReference type="OrthoDB" id="282861at2157"/>
<protein>
    <recommendedName>
        <fullName evidence="3">DUF7312 domain-containing protein</fullName>
    </recommendedName>
</protein>
<evidence type="ECO:0000313" key="4">
    <source>
        <dbReference type="EMBL" id="SFR40825.1"/>
    </source>
</evidence>
<gene>
    <name evidence="4" type="ORF">SAMN04487947_1055</name>
</gene>
<accession>A0A1I6GF40</accession>
<proteinExistence type="predicted"/>
<name>A0A1I6GF40_9EURY</name>
<keyword evidence="2" id="KW-0812">Transmembrane</keyword>
<dbReference type="Pfam" id="PF23994">
    <property type="entry name" value="DUF7312"/>
    <property type="match status" value="1"/>
</dbReference>
<dbReference type="InterPro" id="IPR055736">
    <property type="entry name" value="DUF7312"/>
</dbReference>
<evidence type="ECO:0000256" key="1">
    <source>
        <dbReference type="SAM" id="MobiDB-lite"/>
    </source>
</evidence>
<evidence type="ECO:0000256" key="2">
    <source>
        <dbReference type="SAM" id="Phobius"/>
    </source>
</evidence>
<feature type="compositionally biased region" description="Basic and acidic residues" evidence="1">
    <location>
        <begin position="1"/>
        <end position="15"/>
    </location>
</feature>
<dbReference type="Proteomes" id="UP000198531">
    <property type="component" value="Unassembled WGS sequence"/>
</dbReference>
<keyword evidence="5" id="KW-1185">Reference proteome</keyword>
<dbReference type="STRING" id="553469.SAMN04487947_1055"/>
<dbReference type="EMBL" id="FOYT01000001">
    <property type="protein sequence ID" value="SFR40825.1"/>
    <property type="molecule type" value="Genomic_DNA"/>
</dbReference>
<keyword evidence="2" id="KW-0472">Membrane</keyword>
<feature type="transmembrane region" description="Helical" evidence="2">
    <location>
        <begin position="81"/>
        <end position="98"/>
    </location>
</feature>
<organism evidence="4 5">
    <name type="scientific">Halogeometricum rufum</name>
    <dbReference type="NCBI Taxonomy" id="553469"/>
    <lineage>
        <taxon>Archaea</taxon>
        <taxon>Methanobacteriati</taxon>
        <taxon>Methanobacteriota</taxon>
        <taxon>Stenosarchaea group</taxon>
        <taxon>Halobacteria</taxon>
        <taxon>Halobacteriales</taxon>
        <taxon>Haloferacaceae</taxon>
        <taxon>Halogeometricum</taxon>
    </lineage>
</organism>
<evidence type="ECO:0000259" key="3">
    <source>
        <dbReference type="Pfam" id="PF23994"/>
    </source>
</evidence>
<feature type="domain" description="DUF7312" evidence="3">
    <location>
        <begin position="55"/>
        <end position="98"/>
    </location>
</feature>
<reference evidence="5" key="1">
    <citation type="submission" date="2016-10" db="EMBL/GenBank/DDBJ databases">
        <authorList>
            <person name="Varghese N."/>
            <person name="Submissions S."/>
        </authorList>
    </citation>
    <scope>NUCLEOTIDE SEQUENCE [LARGE SCALE GENOMIC DNA]</scope>
    <source>
        <strain evidence="5">CGMCC 1.7736</strain>
    </source>
</reference>
<feature type="compositionally biased region" description="Polar residues" evidence="1">
    <location>
        <begin position="19"/>
        <end position="29"/>
    </location>
</feature>
<dbReference type="RefSeq" id="WP_089805233.1">
    <property type="nucleotide sequence ID" value="NZ_FOYT01000001.1"/>
</dbReference>
<dbReference type="AlphaFoldDB" id="A0A1I6GF40"/>